<proteinExistence type="predicted"/>
<protein>
    <submittedName>
        <fullName evidence="2">Uncharacterized protein</fullName>
    </submittedName>
</protein>
<feature type="region of interest" description="Disordered" evidence="1">
    <location>
        <begin position="1"/>
        <end position="126"/>
    </location>
</feature>
<dbReference type="OrthoDB" id="5415072at2759"/>
<accession>A0A0A2WCY1</accession>
<dbReference type="Proteomes" id="UP000030106">
    <property type="component" value="Unassembled WGS sequence"/>
</dbReference>
<reference evidence="2 3" key="1">
    <citation type="submission" date="2012-10" db="EMBL/GenBank/DDBJ databases">
        <title>Genome sequencing and analysis of entomopathogenic fungi Beauveria bassiana D1-5.</title>
        <authorList>
            <person name="Li Q."/>
            <person name="Wang L."/>
            <person name="Zhang Z."/>
            <person name="Wang Q."/>
            <person name="Ren J."/>
            <person name="Wang M."/>
            <person name="Xu W."/>
            <person name="Wang J."/>
            <person name="Lu Y."/>
            <person name="Du Q."/>
            <person name="Sun Z."/>
        </authorList>
    </citation>
    <scope>NUCLEOTIDE SEQUENCE [LARGE SCALE GENOMIC DNA]</scope>
    <source>
        <strain evidence="2 3">D1-5</strain>
    </source>
</reference>
<feature type="compositionally biased region" description="Basic and acidic residues" evidence="1">
    <location>
        <begin position="70"/>
        <end position="89"/>
    </location>
</feature>
<feature type="compositionally biased region" description="Basic and acidic residues" evidence="1">
    <location>
        <begin position="105"/>
        <end position="118"/>
    </location>
</feature>
<dbReference type="EMBL" id="ANFO01000259">
    <property type="protein sequence ID" value="KGQ10944.1"/>
    <property type="molecule type" value="Genomic_DNA"/>
</dbReference>
<evidence type="ECO:0000256" key="1">
    <source>
        <dbReference type="SAM" id="MobiDB-lite"/>
    </source>
</evidence>
<organism evidence="2 3">
    <name type="scientific">Beauveria bassiana D1-5</name>
    <dbReference type="NCBI Taxonomy" id="1245745"/>
    <lineage>
        <taxon>Eukaryota</taxon>
        <taxon>Fungi</taxon>
        <taxon>Dikarya</taxon>
        <taxon>Ascomycota</taxon>
        <taxon>Pezizomycotina</taxon>
        <taxon>Sordariomycetes</taxon>
        <taxon>Hypocreomycetidae</taxon>
        <taxon>Hypocreales</taxon>
        <taxon>Cordycipitaceae</taxon>
        <taxon>Beauveria</taxon>
    </lineage>
</organism>
<gene>
    <name evidence="2" type="ORF">BBAD15_g3713</name>
</gene>
<evidence type="ECO:0000313" key="2">
    <source>
        <dbReference type="EMBL" id="KGQ10944.1"/>
    </source>
</evidence>
<sequence length="126" mass="13751">MGNICGKQEPEDRLGPGRRLGSAPPQAQTAAVPKAKTKQTYQSEARVVGGSGAGSNESPRAGQNTGQAAREARERWSAMEDKRKEQEALKRKKGGAKVLTQKEVAAQDRRRQEIEANERQVQGRID</sequence>
<evidence type="ECO:0000313" key="3">
    <source>
        <dbReference type="Proteomes" id="UP000030106"/>
    </source>
</evidence>
<comment type="caution">
    <text evidence="2">The sequence shown here is derived from an EMBL/GenBank/DDBJ whole genome shotgun (WGS) entry which is preliminary data.</text>
</comment>
<dbReference type="AlphaFoldDB" id="A0A0A2WCY1"/>
<dbReference type="HOGENOM" id="CLU_1981259_0_0_1"/>
<feature type="compositionally biased region" description="Polar residues" evidence="1">
    <location>
        <begin position="54"/>
        <end position="67"/>
    </location>
</feature>
<name>A0A0A2WCY1_BEABA</name>